<organism evidence="2 3">
    <name type="scientific">Pristionchus fissidentatus</name>
    <dbReference type="NCBI Taxonomy" id="1538716"/>
    <lineage>
        <taxon>Eukaryota</taxon>
        <taxon>Metazoa</taxon>
        <taxon>Ecdysozoa</taxon>
        <taxon>Nematoda</taxon>
        <taxon>Chromadorea</taxon>
        <taxon>Rhabditida</taxon>
        <taxon>Rhabditina</taxon>
        <taxon>Diplogasteromorpha</taxon>
        <taxon>Diplogasteroidea</taxon>
        <taxon>Neodiplogasteridae</taxon>
        <taxon>Pristionchus</taxon>
    </lineage>
</organism>
<feature type="non-terminal residue" evidence="2">
    <location>
        <position position="1"/>
    </location>
</feature>
<evidence type="ECO:0000256" key="1">
    <source>
        <dbReference type="SAM" id="MobiDB-lite"/>
    </source>
</evidence>
<evidence type="ECO:0000313" key="3">
    <source>
        <dbReference type="Proteomes" id="UP001432322"/>
    </source>
</evidence>
<sequence>VEPTALDVSHVWNEFWKQQIGNGTALALATLAASSGVGLEEEESTRESSGEPIEGGEEEVGEGQSTFFVEENQ</sequence>
<protein>
    <submittedName>
        <fullName evidence="2">Uncharacterized protein</fullName>
    </submittedName>
</protein>
<keyword evidence="3" id="KW-1185">Reference proteome</keyword>
<accession>A0AAV5V4K1</accession>
<dbReference type="AlphaFoldDB" id="A0AAV5V4K1"/>
<comment type="caution">
    <text evidence="2">The sequence shown here is derived from an EMBL/GenBank/DDBJ whole genome shotgun (WGS) entry which is preliminary data.</text>
</comment>
<gene>
    <name evidence="2" type="ORF">PFISCL1PPCAC_4968</name>
</gene>
<dbReference type="Proteomes" id="UP001432322">
    <property type="component" value="Unassembled WGS sequence"/>
</dbReference>
<feature type="region of interest" description="Disordered" evidence="1">
    <location>
        <begin position="36"/>
        <end position="73"/>
    </location>
</feature>
<proteinExistence type="predicted"/>
<name>A0AAV5V4K1_9BILA</name>
<reference evidence="2" key="1">
    <citation type="submission" date="2023-10" db="EMBL/GenBank/DDBJ databases">
        <title>Genome assembly of Pristionchus species.</title>
        <authorList>
            <person name="Yoshida K."/>
            <person name="Sommer R.J."/>
        </authorList>
    </citation>
    <scope>NUCLEOTIDE SEQUENCE</scope>
    <source>
        <strain evidence="2">RS5133</strain>
    </source>
</reference>
<evidence type="ECO:0000313" key="2">
    <source>
        <dbReference type="EMBL" id="GMT13671.1"/>
    </source>
</evidence>
<dbReference type="EMBL" id="BTSY01000002">
    <property type="protein sequence ID" value="GMT13671.1"/>
    <property type="molecule type" value="Genomic_DNA"/>
</dbReference>